<dbReference type="Proteomes" id="UP000838756">
    <property type="component" value="Unassembled WGS sequence"/>
</dbReference>
<comment type="caution">
    <text evidence="2">The sequence shown here is derived from an EMBL/GenBank/DDBJ whole genome shotgun (WGS) entry which is preliminary data.</text>
</comment>
<keyword evidence="3" id="KW-1185">Reference proteome</keyword>
<feature type="region of interest" description="Disordered" evidence="1">
    <location>
        <begin position="1"/>
        <end position="56"/>
    </location>
</feature>
<name>A0A8S4QT94_9NEOP</name>
<gene>
    <name evidence="2" type="primary">jg13764</name>
    <name evidence="2" type="ORF">PAEG_LOCUS5306</name>
</gene>
<feature type="region of interest" description="Disordered" evidence="1">
    <location>
        <begin position="124"/>
        <end position="154"/>
    </location>
</feature>
<dbReference type="EMBL" id="CAKXAJ010018032">
    <property type="protein sequence ID" value="CAH2217415.1"/>
    <property type="molecule type" value="Genomic_DNA"/>
</dbReference>
<proteinExistence type="predicted"/>
<feature type="compositionally biased region" description="Basic and acidic residues" evidence="1">
    <location>
        <begin position="31"/>
        <end position="54"/>
    </location>
</feature>
<feature type="non-terminal residue" evidence="2">
    <location>
        <position position="1"/>
    </location>
</feature>
<sequence length="169" mass="20180">TDEEPLTEGKLPVESMEIHNEKAHQNVRANNDFRHEKSDFDTNNDSGRERKRDSNILSKYHNIDSIKPETKADTYNYENNDLAKTNNKFDNKWDKTKNNEQFYKSDKLNKLSTNEYYIKKIVDDKPRLTPKKKPSYRNPQRELRQRNDLSPYMRTSIPYISKKGIYEDD</sequence>
<dbReference type="OrthoDB" id="6924690at2759"/>
<dbReference type="AlphaFoldDB" id="A0A8S4QT94"/>
<evidence type="ECO:0000256" key="1">
    <source>
        <dbReference type="SAM" id="MobiDB-lite"/>
    </source>
</evidence>
<accession>A0A8S4QT94</accession>
<evidence type="ECO:0000313" key="2">
    <source>
        <dbReference type="EMBL" id="CAH2217415.1"/>
    </source>
</evidence>
<evidence type="ECO:0000313" key="3">
    <source>
        <dbReference type="Proteomes" id="UP000838756"/>
    </source>
</evidence>
<protein>
    <submittedName>
        <fullName evidence="2">Jg13764 protein</fullName>
    </submittedName>
</protein>
<reference evidence="2" key="1">
    <citation type="submission" date="2022-03" db="EMBL/GenBank/DDBJ databases">
        <authorList>
            <person name="Lindestad O."/>
        </authorList>
    </citation>
    <scope>NUCLEOTIDE SEQUENCE</scope>
</reference>
<organism evidence="2 3">
    <name type="scientific">Pararge aegeria aegeria</name>
    <dbReference type="NCBI Taxonomy" id="348720"/>
    <lineage>
        <taxon>Eukaryota</taxon>
        <taxon>Metazoa</taxon>
        <taxon>Ecdysozoa</taxon>
        <taxon>Arthropoda</taxon>
        <taxon>Hexapoda</taxon>
        <taxon>Insecta</taxon>
        <taxon>Pterygota</taxon>
        <taxon>Neoptera</taxon>
        <taxon>Endopterygota</taxon>
        <taxon>Lepidoptera</taxon>
        <taxon>Glossata</taxon>
        <taxon>Ditrysia</taxon>
        <taxon>Papilionoidea</taxon>
        <taxon>Nymphalidae</taxon>
        <taxon>Satyrinae</taxon>
        <taxon>Satyrini</taxon>
        <taxon>Parargina</taxon>
        <taxon>Pararge</taxon>
    </lineage>
</organism>